<dbReference type="AlphaFoldDB" id="A0A0G4EAL1"/>
<dbReference type="Proteomes" id="UP000041254">
    <property type="component" value="Unassembled WGS sequence"/>
</dbReference>
<organism evidence="2 3">
    <name type="scientific">Vitrella brassicaformis (strain CCMP3155)</name>
    <dbReference type="NCBI Taxonomy" id="1169540"/>
    <lineage>
        <taxon>Eukaryota</taxon>
        <taxon>Sar</taxon>
        <taxon>Alveolata</taxon>
        <taxon>Colpodellida</taxon>
        <taxon>Vitrellaceae</taxon>
        <taxon>Vitrella</taxon>
    </lineage>
</organism>
<evidence type="ECO:0000313" key="2">
    <source>
        <dbReference type="EMBL" id="CEL92289.1"/>
    </source>
</evidence>
<keyword evidence="1" id="KW-0732">Signal</keyword>
<evidence type="ECO:0008006" key="4">
    <source>
        <dbReference type="Google" id="ProtNLM"/>
    </source>
</evidence>
<name>A0A0G4EAL1_VITBC</name>
<feature type="chain" id="PRO_5005186907" description="Prolyl 4-hydroxylase alpha subunit domain-containing protein" evidence="1">
    <location>
        <begin position="21"/>
        <end position="348"/>
    </location>
</feature>
<keyword evidence="3" id="KW-1185">Reference proteome</keyword>
<evidence type="ECO:0000313" key="3">
    <source>
        <dbReference type="Proteomes" id="UP000041254"/>
    </source>
</evidence>
<feature type="signal peptide" evidence="1">
    <location>
        <begin position="1"/>
        <end position="20"/>
    </location>
</feature>
<dbReference type="InParanoid" id="A0A0G4EAL1"/>
<protein>
    <recommendedName>
        <fullName evidence="4">Prolyl 4-hydroxylase alpha subunit domain-containing protein</fullName>
    </recommendedName>
</protein>
<reference evidence="2 3" key="1">
    <citation type="submission" date="2014-11" db="EMBL/GenBank/DDBJ databases">
        <authorList>
            <person name="Zhu J."/>
            <person name="Qi W."/>
            <person name="Song R."/>
        </authorList>
    </citation>
    <scope>NUCLEOTIDE SEQUENCE [LARGE SCALE GENOMIC DNA]</scope>
</reference>
<dbReference type="Pfam" id="PF08856">
    <property type="entry name" value="DUF1826"/>
    <property type="match status" value="1"/>
</dbReference>
<sequence length="348" mass="37866">MMLLETLPVLLLLLIASADAFRIQPKAANDARAALSLPGASLSHPPRPSRRTLHVAHSLPTLSKQEAAVTSQGEPAVLENTLTTRDLDPDAYLQFLRDANLNVAHFRREAPGELVASLREHSHGEGFPNIRGLHLRRNAVGRVVDEELREGGMDAAARRDLVNDIQANVDFTVLGASRYMSSSSSFSADQPQCCSVDTDQVVLNFYRTDHTMCPRWHCDQVFLRLLLTYQGPGTQWALTSHTRTPTAAAPRFSVAQWLGSSKTTQTAAAMQPSVDAPQQSDPFDVLVLKGDWFRDVGSGSGGEGEKVRFANAALHRSPEFPVADGEGDGEGLGYRVLLAVDVLLKHEG</sequence>
<proteinExistence type="predicted"/>
<dbReference type="EMBL" id="CDMY01000061">
    <property type="protein sequence ID" value="CEL92289.1"/>
    <property type="molecule type" value="Genomic_DNA"/>
</dbReference>
<evidence type="ECO:0000256" key="1">
    <source>
        <dbReference type="SAM" id="SignalP"/>
    </source>
</evidence>
<dbReference type="VEuPathDB" id="CryptoDB:Vbra_11015"/>
<accession>A0A0G4EAL1</accession>
<gene>
    <name evidence="2" type="ORF">Vbra_11015</name>
</gene>
<dbReference type="InterPro" id="IPR014955">
    <property type="entry name" value="DUF1826"/>
</dbReference>